<evidence type="ECO:0000313" key="3">
    <source>
        <dbReference type="Proteomes" id="UP000734854"/>
    </source>
</evidence>
<evidence type="ECO:0000259" key="1">
    <source>
        <dbReference type="Pfam" id="PF00005"/>
    </source>
</evidence>
<accession>A0A8J5G3P0</accession>
<dbReference type="GO" id="GO:0016887">
    <property type="term" value="F:ATP hydrolysis activity"/>
    <property type="evidence" value="ECO:0007669"/>
    <property type="project" value="InterPro"/>
</dbReference>
<gene>
    <name evidence="2" type="ORF">ZIOFF_038947</name>
</gene>
<dbReference type="PANTHER" id="PTHR24222">
    <property type="entry name" value="ABC TRANSPORTER B FAMILY"/>
    <property type="match status" value="1"/>
</dbReference>
<dbReference type="GO" id="GO:0005524">
    <property type="term" value="F:ATP binding"/>
    <property type="evidence" value="ECO:0007669"/>
    <property type="project" value="InterPro"/>
</dbReference>
<reference evidence="2 3" key="1">
    <citation type="submission" date="2020-08" db="EMBL/GenBank/DDBJ databases">
        <title>Plant Genome Project.</title>
        <authorList>
            <person name="Zhang R.-G."/>
        </authorList>
    </citation>
    <scope>NUCLEOTIDE SEQUENCE [LARGE SCALE GENOMIC DNA]</scope>
    <source>
        <tissue evidence="2">Rhizome</tissue>
    </source>
</reference>
<feature type="domain" description="ABC transporter" evidence="1">
    <location>
        <begin position="102"/>
        <end position="187"/>
    </location>
</feature>
<dbReference type="GO" id="GO:0042626">
    <property type="term" value="F:ATPase-coupled transmembrane transporter activity"/>
    <property type="evidence" value="ECO:0007669"/>
    <property type="project" value="TreeGrafter"/>
</dbReference>
<dbReference type="PANTHER" id="PTHR24222:SF63">
    <property type="entry name" value="ATP BINDING CASSETTE SUBFAMILY B"/>
    <property type="match status" value="1"/>
</dbReference>
<name>A0A8J5G3P0_ZINOF</name>
<proteinExistence type="predicted"/>
<evidence type="ECO:0000313" key="2">
    <source>
        <dbReference type="EMBL" id="KAG6499191.1"/>
    </source>
</evidence>
<dbReference type="Gene3D" id="3.40.50.300">
    <property type="entry name" value="P-loop containing nucleotide triphosphate hydrolases"/>
    <property type="match status" value="1"/>
</dbReference>
<comment type="caution">
    <text evidence="2">The sequence shown here is derived from an EMBL/GenBank/DDBJ whole genome shotgun (WGS) entry which is preliminary data.</text>
</comment>
<dbReference type="SUPFAM" id="SSF52540">
    <property type="entry name" value="P-loop containing nucleoside triphosphate hydrolases"/>
    <property type="match status" value="1"/>
</dbReference>
<dbReference type="AlphaFoldDB" id="A0A8J5G3P0"/>
<dbReference type="Pfam" id="PF00005">
    <property type="entry name" value="ABC_tran"/>
    <property type="match status" value="1"/>
</dbReference>
<dbReference type="InterPro" id="IPR003439">
    <property type="entry name" value="ABC_transporter-like_ATP-bd"/>
</dbReference>
<dbReference type="EMBL" id="JACMSC010000011">
    <property type="protein sequence ID" value="KAG6499191.1"/>
    <property type="molecule type" value="Genomic_DNA"/>
</dbReference>
<dbReference type="Proteomes" id="UP000734854">
    <property type="component" value="Unassembled WGS sequence"/>
</dbReference>
<organism evidence="2 3">
    <name type="scientific">Zingiber officinale</name>
    <name type="common">Ginger</name>
    <name type="synonym">Amomum zingiber</name>
    <dbReference type="NCBI Taxonomy" id="94328"/>
    <lineage>
        <taxon>Eukaryota</taxon>
        <taxon>Viridiplantae</taxon>
        <taxon>Streptophyta</taxon>
        <taxon>Embryophyta</taxon>
        <taxon>Tracheophyta</taxon>
        <taxon>Spermatophyta</taxon>
        <taxon>Magnoliopsida</taxon>
        <taxon>Liliopsida</taxon>
        <taxon>Zingiberales</taxon>
        <taxon>Zingiberaceae</taxon>
        <taxon>Zingiber</taxon>
    </lineage>
</organism>
<dbReference type="InterPro" id="IPR039421">
    <property type="entry name" value="Type_1_exporter"/>
</dbReference>
<dbReference type="InterPro" id="IPR027417">
    <property type="entry name" value="P-loop_NTPase"/>
</dbReference>
<dbReference type="GO" id="GO:0005886">
    <property type="term" value="C:plasma membrane"/>
    <property type="evidence" value="ECO:0007669"/>
    <property type="project" value="TreeGrafter"/>
</dbReference>
<sequence>MPYLLLRCSSLSYPHAATKLPDRAPQCRSLFSLPTSRRSPSMLSAQCDDFEDDIKKENLLSAIGVCMSLGQASPCTSAFVAGQVATFKIYLARPDDPVLNGLSLFGESGSGKSTIISLIERFYDPQAGEILIDGINLKDFQLRWIRGKIGLECQEPVLFASSIWESIAYGKDRATVDEIKVAVELANASKFIKQLPRVLTPWLEIMEFKSLADRNKELQ</sequence>
<keyword evidence="3" id="KW-1185">Reference proteome</keyword>
<protein>
    <recommendedName>
        <fullName evidence="1">ABC transporter domain-containing protein</fullName>
    </recommendedName>
</protein>